<protein>
    <submittedName>
        <fullName evidence="1">Uncharacterized protein</fullName>
    </submittedName>
</protein>
<keyword evidence="2" id="KW-1185">Reference proteome</keyword>
<dbReference type="STRING" id="1766.XA26_10080"/>
<sequence>MRGEQLVRETGGEVVQVGEVGRQRHKMAPEVYLAASG</sequence>
<evidence type="ECO:0000313" key="2">
    <source>
        <dbReference type="Proteomes" id="UP000057134"/>
    </source>
</evidence>
<accession>A0A0N9Y6R4</accession>
<dbReference type="EMBL" id="CP011269">
    <property type="protein sequence ID" value="ALI24867.1"/>
    <property type="molecule type" value="Genomic_DNA"/>
</dbReference>
<evidence type="ECO:0000313" key="1">
    <source>
        <dbReference type="EMBL" id="ALI24867.1"/>
    </source>
</evidence>
<gene>
    <name evidence="1" type="ORF">XA26_10080</name>
</gene>
<dbReference type="Proteomes" id="UP000057134">
    <property type="component" value="Chromosome"/>
</dbReference>
<dbReference type="KEGG" id="mft:XA26_10080"/>
<name>A0A0N9Y6R4_MYCFO</name>
<dbReference type="AlphaFoldDB" id="A0A0N9Y6R4"/>
<organism evidence="1 2">
    <name type="scientific">Mycolicibacterium fortuitum</name>
    <name type="common">Mycobacterium fortuitum</name>
    <dbReference type="NCBI Taxonomy" id="1766"/>
    <lineage>
        <taxon>Bacteria</taxon>
        <taxon>Bacillati</taxon>
        <taxon>Actinomycetota</taxon>
        <taxon>Actinomycetes</taxon>
        <taxon>Mycobacteriales</taxon>
        <taxon>Mycobacteriaceae</taxon>
        <taxon>Mycolicibacterium</taxon>
    </lineage>
</organism>
<reference evidence="1 2" key="1">
    <citation type="journal article" date="2015" name="MBio">
        <title>Enzymatic Degradation of Phenazines Can Generate Energy and Protect Sensitive Organisms from Toxicity.</title>
        <authorList>
            <person name="Costa K.C."/>
            <person name="Bergkessel M."/>
            <person name="Saunders S."/>
            <person name="Korlach J."/>
            <person name="Newman D.K."/>
        </authorList>
    </citation>
    <scope>NUCLEOTIDE SEQUENCE [LARGE SCALE GENOMIC DNA]</scope>
    <source>
        <strain evidence="1 2">CT6</strain>
    </source>
</reference>
<proteinExistence type="predicted"/>